<sequence length="272" mass="31321">MQDKFQVQHLSRSDKKLLVKGWHSQEPPKDATSGSISDCEKMTPSWSMKSLFAPPPGALAYEAERAMTWRSTSDSTMDEENLSLQIQQPSERKQKLLKTVAQVKCAYRARARKEEAQEVAKEIRRQHLRHELRTGLQKQDRDKQQKLQPQQVVEVHQSVDKEENNEELDDGELRLVNLTVDDIVANAEFRQDILRQIRHHLADGGSVLLQSDCNSDPESVRSTRFMMQTLCTQSLAYCVRDQDVVPESLTRPDSTRLVLRLMPRHQPLEPQT</sequence>
<feature type="coiled-coil region" evidence="1">
    <location>
        <begin position="106"/>
        <end position="133"/>
    </location>
</feature>
<dbReference type="EMBL" id="JAGDFL010000521">
    <property type="protein sequence ID" value="KAG7386241.1"/>
    <property type="molecule type" value="Genomic_DNA"/>
</dbReference>
<accession>A0A8T1VYI3</accession>
<organism evidence="3 4">
    <name type="scientific">Phytophthora boehmeriae</name>
    <dbReference type="NCBI Taxonomy" id="109152"/>
    <lineage>
        <taxon>Eukaryota</taxon>
        <taxon>Sar</taxon>
        <taxon>Stramenopiles</taxon>
        <taxon>Oomycota</taxon>
        <taxon>Peronosporomycetes</taxon>
        <taxon>Peronosporales</taxon>
        <taxon>Peronosporaceae</taxon>
        <taxon>Phytophthora</taxon>
    </lineage>
</organism>
<protein>
    <submittedName>
        <fullName evidence="3">Nitrogen permease regulator-like 3</fullName>
    </submittedName>
</protein>
<feature type="region of interest" description="Disordered" evidence="2">
    <location>
        <begin position="1"/>
        <end position="39"/>
    </location>
</feature>
<dbReference type="OrthoDB" id="125792at2759"/>
<reference evidence="3" key="1">
    <citation type="submission" date="2021-02" db="EMBL/GenBank/DDBJ databases">
        <authorList>
            <person name="Palmer J.M."/>
        </authorList>
    </citation>
    <scope>NUCLEOTIDE SEQUENCE</scope>
    <source>
        <strain evidence="3">SCRP23</strain>
    </source>
</reference>
<keyword evidence="1" id="KW-0175">Coiled coil</keyword>
<dbReference type="Proteomes" id="UP000693981">
    <property type="component" value="Unassembled WGS sequence"/>
</dbReference>
<feature type="compositionally biased region" description="Basic and acidic residues" evidence="2">
    <location>
        <begin position="133"/>
        <end position="145"/>
    </location>
</feature>
<gene>
    <name evidence="3" type="primary">NPRL3_1</name>
    <name evidence="3" type="ORF">PHYBOEH_008758</name>
</gene>
<evidence type="ECO:0000313" key="4">
    <source>
        <dbReference type="Proteomes" id="UP000693981"/>
    </source>
</evidence>
<comment type="caution">
    <text evidence="3">The sequence shown here is derived from an EMBL/GenBank/DDBJ whole genome shotgun (WGS) entry which is preliminary data.</text>
</comment>
<evidence type="ECO:0000256" key="2">
    <source>
        <dbReference type="SAM" id="MobiDB-lite"/>
    </source>
</evidence>
<evidence type="ECO:0000256" key="1">
    <source>
        <dbReference type="SAM" id="Coils"/>
    </source>
</evidence>
<evidence type="ECO:0000313" key="3">
    <source>
        <dbReference type="EMBL" id="KAG7386241.1"/>
    </source>
</evidence>
<feature type="region of interest" description="Disordered" evidence="2">
    <location>
        <begin position="133"/>
        <end position="168"/>
    </location>
</feature>
<keyword evidence="4" id="KW-1185">Reference proteome</keyword>
<name>A0A8T1VYI3_9STRA</name>
<proteinExistence type="predicted"/>
<dbReference type="AlphaFoldDB" id="A0A8T1VYI3"/>